<comment type="caution">
    <text evidence="2">The sequence shown here is derived from an EMBL/GenBank/DDBJ whole genome shotgun (WGS) entry which is preliminary data.</text>
</comment>
<name>A0ABD0K159_9CAEN</name>
<feature type="non-terminal residue" evidence="2">
    <location>
        <position position="1"/>
    </location>
</feature>
<feature type="region of interest" description="Disordered" evidence="1">
    <location>
        <begin position="1"/>
        <end position="39"/>
    </location>
</feature>
<evidence type="ECO:0000256" key="1">
    <source>
        <dbReference type="SAM" id="MobiDB-lite"/>
    </source>
</evidence>
<gene>
    <name evidence="2" type="ORF">BaRGS_00027958</name>
</gene>
<dbReference type="Proteomes" id="UP001519460">
    <property type="component" value="Unassembled WGS sequence"/>
</dbReference>
<evidence type="ECO:0000313" key="2">
    <source>
        <dbReference type="EMBL" id="KAK7480792.1"/>
    </source>
</evidence>
<dbReference type="AlphaFoldDB" id="A0ABD0K159"/>
<evidence type="ECO:0000313" key="3">
    <source>
        <dbReference type="Proteomes" id="UP001519460"/>
    </source>
</evidence>
<reference evidence="2 3" key="1">
    <citation type="journal article" date="2023" name="Sci. Data">
        <title>Genome assembly of the Korean intertidal mud-creeper Batillaria attramentaria.</title>
        <authorList>
            <person name="Patra A.K."/>
            <person name="Ho P.T."/>
            <person name="Jun S."/>
            <person name="Lee S.J."/>
            <person name="Kim Y."/>
            <person name="Won Y.J."/>
        </authorList>
    </citation>
    <scope>NUCLEOTIDE SEQUENCE [LARGE SCALE GENOMIC DNA]</scope>
    <source>
        <strain evidence="2">Wonlab-2016</strain>
    </source>
</reference>
<dbReference type="EMBL" id="JACVVK020000274">
    <property type="protein sequence ID" value="KAK7480792.1"/>
    <property type="molecule type" value="Genomic_DNA"/>
</dbReference>
<protein>
    <submittedName>
        <fullName evidence="2">Uncharacterized protein</fullName>
    </submittedName>
</protein>
<keyword evidence="3" id="KW-1185">Reference proteome</keyword>
<proteinExistence type="predicted"/>
<feature type="compositionally biased region" description="Basic and acidic residues" evidence="1">
    <location>
        <begin position="1"/>
        <end position="12"/>
    </location>
</feature>
<organism evidence="2 3">
    <name type="scientific">Batillaria attramentaria</name>
    <dbReference type="NCBI Taxonomy" id="370345"/>
    <lineage>
        <taxon>Eukaryota</taxon>
        <taxon>Metazoa</taxon>
        <taxon>Spiralia</taxon>
        <taxon>Lophotrochozoa</taxon>
        <taxon>Mollusca</taxon>
        <taxon>Gastropoda</taxon>
        <taxon>Caenogastropoda</taxon>
        <taxon>Sorbeoconcha</taxon>
        <taxon>Cerithioidea</taxon>
        <taxon>Batillariidae</taxon>
        <taxon>Batillaria</taxon>
    </lineage>
</organism>
<accession>A0ABD0K159</accession>
<sequence>TPTTPDLHDVTRKIFPQNPTETRRLLGQKTSPSSGPADDNTAGVCGALCWPPLLRAFLSSTERFLSLLGRRTAGAEHE</sequence>